<evidence type="ECO:0000313" key="6">
    <source>
        <dbReference type="EMBL" id="CAG5093547.1"/>
    </source>
</evidence>
<dbReference type="GO" id="GO:0005245">
    <property type="term" value="F:voltage-gated calcium channel activity"/>
    <property type="evidence" value="ECO:0007669"/>
    <property type="project" value="TreeGrafter"/>
</dbReference>
<dbReference type="PANTHER" id="PTHR12107:SF0">
    <property type="entry name" value="STARGAZIN (MAMMALIAN CALCIUM CHANNEL) HOMOLOG"/>
    <property type="match status" value="1"/>
</dbReference>
<dbReference type="GO" id="GO:0016247">
    <property type="term" value="F:channel regulator activity"/>
    <property type="evidence" value="ECO:0007669"/>
    <property type="project" value="TreeGrafter"/>
</dbReference>
<sequence length="445" mass="50593">MKKVSEDESTFEDCLERNRIESVDLNSPNNLSSEKNSLQTKAVKLLKIGIPGRRNFAHRDATQKRRELVVMSCYNCCGCCYEEEDDHRIEQSGISSGYSRASSTYNHSDNSSNSDNSLRIASGISAFLSLIIVSVAIGTGEWLFTEEKLPKAFSSNASVEPDSKVTYSGLWRVCVATNAVTKSAMFFFIATLLLVVAEVCYFAAHVSRPRHQLCVFVAGVIFTICGLLMLVGMIMYISVFKAEVGSKLRPRSSFQGPPFTYRYGFSFLLYVSGFITTEVAGTSAIFLYISWHQRDFGKRELNRKNCEDVYHLSNHVHQQNFHPSHSHQTHSSFLCERHQKRYYFSKDSVDQADFDEFLPPLPSLDYHEYPRQFPRDLTTQTISTTADVLNDECGSNMQHEFVTFDFETPFPPVPPIKGSSEWPLEAFRRTTPIRKACRKSCEFLR</sequence>
<dbReference type="Gene3D" id="1.20.140.150">
    <property type="match status" value="2"/>
</dbReference>
<dbReference type="GO" id="GO:0051968">
    <property type="term" value="P:positive regulation of synaptic transmission, glutamatergic"/>
    <property type="evidence" value="ECO:0007669"/>
    <property type="project" value="TreeGrafter"/>
</dbReference>
<evidence type="ECO:0000313" key="7">
    <source>
        <dbReference type="Proteomes" id="UP000786811"/>
    </source>
</evidence>
<feature type="transmembrane region" description="Helical" evidence="5">
    <location>
        <begin position="267"/>
        <end position="289"/>
    </location>
</feature>
<feature type="transmembrane region" description="Helical" evidence="5">
    <location>
        <begin position="216"/>
        <end position="239"/>
    </location>
</feature>
<comment type="subcellular location">
    <subcellularLocation>
        <location evidence="1">Membrane</location>
        <topology evidence="1">Multi-pass membrane protein</topology>
    </subcellularLocation>
</comment>
<dbReference type="GO" id="GO:0098970">
    <property type="term" value="P:postsynaptic neurotransmitter receptor diffusion trapping"/>
    <property type="evidence" value="ECO:0007669"/>
    <property type="project" value="TreeGrafter"/>
</dbReference>
<evidence type="ECO:0000256" key="3">
    <source>
        <dbReference type="ARBA" id="ARBA00022989"/>
    </source>
</evidence>
<feature type="transmembrane region" description="Helical" evidence="5">
    <location>
        <begin position="185"/>
        <end position="204"/>
    </location>
</feature>
<gene>
    <name evidence="6" type="ORF">HICCMSTLAB_LOCUS6906</name>
</gene>
<dbReference type="GO" id="GO:0032281">
    <property type="term" value="C:AMPA glutamate receptor complex"/>
    <property type="evidence" value="ECO:0007669"/>
    <property type="project" value="TreeGrafter"/>
</dbReference>
<keyword evidence="2 5" id="KW-0812">Transmembrane</keyword>
<dbReference type="InterPro" id="IPR051072">
    <property type="entry name" value="CACNG_subunit"/>
</dbReference>
<protein>
    <submittedName>
        <fullName evidence="6">Similar to Cacng7: Voltage-dependent calcium channel gamma-7 subunit (Rattus norvegicus)</fullName>
    </submittedName>
</protein>
<evidence type="ECO:0000256" key="1">
    <source>
        <dbReference type="ARBA" id="ARBA00004141"/>
    </source>
</evidence>
<evidence type="ECO:0000256" key="2">
    <source>
        <dbReference type="ARBA" id="ARBA00022692"/>
    </source>
</evidence>
<keyword evidence="4 5" id="KW-0472">Membrane</keyword>
<dbReference type="InterPro" id="IPR004031">
    <property type="entry name" value="PMP22/EMP/MP20/Claudin"/>
</dbReference>
<proteinExistence type="predicted"/>
<dbReference type="Pfam" id="PF00822">
    <property type="entry name" value="PMP22_Claudin"/>
    <property type="match status" value="1"/>
</dbReference>
<keyword evidence="3 5" id="KW-1133">Transmembrane helix</keyword>
<keyword evidence="7" id="KW-1185">Reference proteome</keyword>
<feature type="transmembrane region" description="Helical" evidence="5">
    <location>
        <begin position="120"/>
        <end position="144"/>
    </location>
</feature>
<dbReference type="GO" id="GO:0019226">
    <property type="term" value="P:transmission of nerve impulse"/>
    <property type="evidence" value="ECO:0007669"/>
    <property type="project" value="TreeGrafter"/>
</dbReference>
<dbReference type="AlphaFoldDB" id="A0A8J2HCV3"/>
<accession>A0A8J2HCV3</accession>
<dbReference type="OrthoDB" id="9990458at2759"/>
<evidence type="ECO:0000256" key="5">
    <source>
        <dbReference type="SAM" id="Phobius"/>
    </source>
</evidence>
<dbReference type="GO" id="GO:0098943">
    <property type="term" value="P:neurotransmitter receptor transport, postsynaptic endosome to lysosome"/>
    <property type="evidence" value="ECO:0007669"/>
    <property type="project" value="TreeGrafter"/>
</dbReference>
<name>A0A8J2HCV3_COTCN</name>
<comment type="caution">
    <text evidence="6">The sequence shown here is derived from an EMBL/GenBank/DDBJ whole genome shotgun (WGS) entry which is preliminary data.</text>
</comment>
<reference evidence="6" key="1">
    <citation type="submission" date="2021-04" db="EMBL/GenBank/DDBJ databases">
        <authorList>
            <person name="Chebbi M.A.C M."/>
        </authorList>
    </citation>
    <scope>NUCLEOTIDE SEQUENCE</scope>
</reference>
<dbReference type="PANTHER" id="PTHR12107">
    <property type="entry name" value="VOLTAGE-DEPENDENT CALCIUM CHANNEL GAMMA SUBUNIT"/>
    <property type="match status" value="1"/>
</dbReference>
<dbReference type="GO" id="GO:0098839">
    <property type="term" value="C:postsynaptic density membrane"/>
    <property type="evidence" value="ECO:0007669"/>
    <property type="project" value="TreeGrafter"/>
</dbReference>
<evidence type="ECO:0000256" key="4">
    <source>
        <dbReference type="ARBA" id="ARBA00023136"/>
    </source>
</evidence>
<organism evidence="6 7">
    <name type="scientific">Cotesia congregata</name>
    <name type="common">Parasitoid wasp</name>
    <name type="synonym">Apanteles congregatus</name>
    <dbReference type="NCBI Taxonomy" id="51543"/>
    <lineage>
        <taxon>Eukaryota</taxon>
        <taxon>Metazoa</taxon>
        <taxon>Ecdysozoa</taxon>
        <taxon>Arthropoda</taxon>
        <taxon>Hexapoda</taxon>
        <taxon>Insecta</taxon>
        <taxon>Pterygota</taxon>
        <taxon>Neoptera</taxon>
        <taxon>Endopterygota</taxon>
        <taxon>Hymenoptera</taxon>
        <taxon>Apocrita</taxon>
        <taxon>Ichneumonoidea</taxon>
        <taxon>Braconidae</taxon>
        <taxon>Microgastrinae</taxon>
        <taxon>Cotesia</taxon>
    </lineage>
</organism>
<dbReference type="Proteomes" id="UP000786811">
    <property type="component" value="Unassembled WGS sequence"/>
</dbReference>
<dbReference type="EMBL" id="CAJNRD030001120">
    <property type="protein sequence ID" value="CAG5093547.1"/>
    <property type="molecule type" value="Genomic_DNA"/>
</dbReference>
<dbReference type="GO" id="GO:0099590">
    <property type="term" value="P:neurotransmitter receptor internalization"/>
    <property type="evidence" value="ECO:0007669"/>
    <property type="project" value="TreeGrafter"/>
</dbReference>